<dbReference type="KEGG" id="dvi:6634168"/>
<sequence>MSTTWRLLPQLLLPLLLILFQLQTTEAIWFPWYFHRYGFEAHSHGATTKVLPSGKAEKTTPISKSSNAGSATCPPGYQLKERTPATCPPGYQLKSKSAACPSESRLCDDNPLVMQLARLYVVSPERIVLLLAQPMLMEACEEISDVVDHIRSATSNCFISDDNIYGKLADGLKYYKEEVCDGGADSSSSNKKRCASLNEAHSCLKELRTDMIECEAPADWYEQRNATKVCQTFNDVLDCYYTRGAMLCGLEAARHLRSFAGDSMKRSMIHACDVNRRLPRVMDPMPVITAASTNSLNVLLASSFVSLHIIDIFI</sequence>
<feature type="region of interest" description="Disordered" evidence="4">
    <location>
        <begin position="51"/>
        <end position="75"/>
    </location>
</feature>
<keyword evidence="2" id="KW-0964">Secreted</keyword>
<evidence type="ECO:0000256" key="1">
    <source>
        <dbReference type="ARBA" id="ARBA00004613"/>
    </source>
</evidence>
<feature type="signal peptide" evidence="5">
    <location>
        <begin position="1"/>
        <end position="27"/>
    </location>
</feature>
<dbReference type="OrthoDB" id="6606974at2759"/>
<evidence type="ECO:0000256" key="5">
    <source>
        <dbReference type="SAM" id="SignalP"/>
    </source>
</evidence>
<keyword evidence="3" id="KW-0677">Repeat</keyword>
<reference evidence="6 7" key="1">
    <citation type="journal article" date="2007" name="Nature">
        <title>Evolution of genes and genomes on the Drosophila phylogeny.</title>
        <authorList>
            <consortium name="Drosophila 12 Genomes Consortium"/>
            <person name="Clark A.G."/>
            <person name="Eisen M.B."/>
            <person name="Smith D.R."/>
            <person name="Bergman C.M."/>
            <person name="Oliver B."/>
            <person name="Markow T.A."/>
            <person name="Kaufman T.C."/>
            <person name="Kellis M."/>
            <person name="Gelbart W."/>
            <person name="Iyer V.N."/>
            <person name="Pollard D.A."/>
            <person name="Sackton T.B."/>
            <person name="Larracuente A.M."/>
            <person name="Singh N.D."/>
            <person name="Abad J.P."/>
            <person name="Abt D.N."/>
            <person name="Adryan B."/>
            <person name="Aguade M."/>
            <person name="Akashi H."/>
            <person name="Anderson W.W."/>
            <person name="Aquadro C.F."/>
            <person name="Ardell D.H."/>
            <person name="Arguello R."/>
            <person name="Artieri C.G."/>
            <person name="Barbash D.A."/>
            <person name="Barker D."/>
            <person name="Barsanti P."/>
            <person name="Batterham P."/>
            <person name="Batzoglou S."/>
            <person name="Begun D."/>
            <person name="Bhutkar A."/>
            <person name="Blanco E."/>
            <person name="Bosak S.A."/>
            <person name="Bradley R.K."/>
            <person name="Brand A.D."/>
            <person name="Brent M.R."/>
            <person name="Brooks A.N."/>
            <person name="Brown R.H."/>
            <person name="Butlin R.K."/>
            <person name="Caggese C."/>
            <person name="Calvi B.R."/>
            <person name="Bernardo de Carvalho A."/>
            <person name="Caspi A."/>
            <person name="Castrezana S."/>
            <person name="Celniker S.E."/>
            <person name="Chang J.L."/>
            <person name="Chapple C."/>
            <person name="Chatterji S."/>
            <person name="Chinwalla A."/>
            <person name="Civetta A."/>
            <person name="Clifton S.W."/>
            <person name="Comeron J.M."/>
            <person name="Costello J.C."/>
            <person name="Coyne J.A."/>
            <person name="Daub J."/>
            <person name="David R.G."/>
            <person name="Delcher A.L."/>
            <person name="Delehaunty K."/>
            <person name="Do C.B."/>
            <person name="Ebling H."/>
            <person name="Edwards K."/>
            <person name="Eickbush T."/>
            <person name="Evans J.D."/>
            <person name="Filipski A."/>
            <person name="Findeiss S."/>
            <person name="Freyhult E."/>
            <person name="Fulton L."/>
            <person name="Fulton R."/>
            <person name="Garcia A.C."/>
            <person name="Gardiner A."/>
            <person name="Garfield D.A."/>
            <person name="Garvin B.E."/>
            <person name="Gibson G."/>
            <person name="Gilbert D."/>
            <person name="Gnerre S."/>
            <person name="Godfrey J."/>
            <person name="Good R."/>
            <person name="Gotea V."/>
            <person name="Gravely B."/>
            <person name="Greenberg A.J."/>
            <person name="Griffiths-Jones S."/>
            <person name="Gross S."/>
            <person name="Guigo R."/>
            <person name="Gustafson E.A."/>
            <person name="Haerty W."/>
            <person name="Hahn M.W."/>
            <person name="Halligan D.L."/>
            <person name="Halpern A.L."/>
            <person name="Halter G.M."/>
            <person name="Han M.V."/>
            <person name="Heger A."/>
            <person name="Hillier L."/>
            <person name="Hinrichs A.S."/>
            <person name="Holmes I."/>
            <person name="Hoskins R.A."/>
            <person name="Hubisz M.J."/>
            <person name="Hultmark D."/>
            <person name="Huntley M.A."/>
            <person name="Jaffe D.B."/>
            <person name="Jagadeeshan S."/>
            <person name="Jeck W.R."/>
            <person name="Johnson J."/>
            <person name="Jones C.D."/>
            <person name="Jordan W.C."/>
            <person name="Karpen G.H."/>
            <person name="Kataoka E."/>
            <person name="Keightley P.D."/>
            <person name="Kheradpour P."/>
            <person name="Kirkness E.F."/>
            <person name="Koerich L.B."/>
            <person name="Kristiansen K."/>
            <person name="Kudrna D."/>
            <person name="Kulathinal R.J."/>
            <person name="Kumar S."/>
            <person name="Kwok R."/>
            <person name="Lander E."/>
            <person name="Langley C.H."/>
            <person name="Lapoint R."/>
            <person name="Lazzaro B.P."/>
            <person name="Lee S.J."/>
            <person name="Levesque L."/>
            <person name="Li R."/>
            <person name="Lin C.F."/>
            <person name="Lin M.F."/>
            <person name="Lindblad-Toh K."/>
            <person name="Llopart A."/>
            <person name="Long M."/>
            <person name="Low L."/>
            <person name="Lozovsky E."/>
            <person name="Lu J."/>
            <person name="Luo M."/>
            <person name="Machado C.A."/>
            <person name="Makalowski W."/>
            <person name="Marzo M."/>
            <person name="Matsuda M."/>
            <person name="Matzkin L."/>
            <person name="McAllister B."/>
            <person name="McBride C.S."/>
            <person name="McKernan B."/>
            <person name="McKernan K."/>
            <person name="Mendez-Lago M."/>
            <person name="Minx P."/>
            <person name="Mollenhauer M.U."/>
            <person name="Montooth K."/>
            <person name="Mount S.M."/>
            <person name="Mu X."/>
            <person name="Myers E."/>
            <person name="Negre B."/>
            <person name="Newfeld S."/>
            <person name="Nielsen R."/>
            <person name="Noor M.A."/>
            <person name="O'Grady P."/>
            <person name="Pachter L."/>
            <person name="Papaceit M."/>
            <person name="Parisi M.J."/>
            <person name="Parisi M."/>
            <person name="Parts L."/>
            <person name="Pedersen J.S."/>
            <person name="Pesole G."/>
            <person name="Phillippy A.M."/>
            <person name="Ponting C.P."/>
            <person name="Pop M."/>
            <person name="Porcelli D."/>
            <person name="Powell J.R."/>
            <person name="Prohaska S."/>
            <person name="Pruitt K."/>
            <person name="Puig M."/>
            <person name="Quesneville H."/>
            <person name="Ram K.R."/>
            <person name="Rand D."/>
            <person name="Rasmussen M.D."/>
            <person name="Reed L.K."/>
            <person name="Reenan R."/>
            <person name="Reily A."/>
            <person name="Remington K.A."/>
            <person name="Rieger T.T."/>
            <person name="Ritchie M.G."/>
            <person name="Robin C."/>
            <person name="Rogers Y.H."/>
            <person name="Rohde C."/>
            <person name="Rozas J."/>
            <person name="Rubenfield M.J."/>
            <person name="Ruiz A."/>
            <person name="Russo S."/>
            <person name="Salzberg S.L."/>
            <person name="Sanchez-Gracia A."/>
            <person name="Saranga D.J."/>
            <person name="Sato H."/>
            <person name="Schaeffer S.W."/>
            <person name="Schatz M.C."/>
            <person name="Schlenke T."/>
            <person name="Schwartz R."/>
            <person name="Segarra C."/>
            <person name="Singh R.S."/>
            <person name="Sirot L."/>
            <person name="Sirota M."/>
            <person name="Sisneros N.B."/>
            <person name="Smith C.D."/>
            <person name="Smith T.F."/>
            <person name="Spieth J."/>
            <person name="Stage D.E."/>
            <person name="Stark A."/>
            <person name="Stephan W."/>
            <person name="Strausberg R.L."/>
            <person name="Strempel S."/>
            <person name="Sturgill D."/>
            <person name="Sutton G."/>
            <person name="Sutton G.G."/>
            <person name="Tao W."/>
            <person name="Teichmann S."/>
            <person name="Tobari Y.N."/>
            <person name="Tomimura Y."/>
            <person name="Tsolas J.M."/>
            <person name="Valente V.L."/>
            <person name="Venter E."/>
            <person name="Venter J.C."/>
            <person name="Vicario S."/>
            <person name="Vieira F.G."/>
            <person name="Vilella A.J."/>
            <person name="Villasante A."/>
            <person name="Walenz B."/>
            <person name="Wang J."/>
            <person name="Wasserman M."/>
            <person name="Watts T."/>
            <person name="Wilson D."/>
            <person name="Wilson R.K."/>
            <person name="Wing R.A."/>
            <person name="Wolfner M.F."/>
            <person name="Wong A."/>
            <person name="Wong G.K."/>
            <person name="Wu C.I."/>
            <person name="Wu G."/>
            <person name="Yamamoto D."/>
            <person name="Yang H.P."/>
            <person name="Yang S.P."/>
            <person name="Yorke J.A."/>
            <person name="Yoshida K."/>
            <person name="Zdobnov E."/>
            <person name="Zhang P."/>
            <person name="Zhang Y."/>
            <person name="Zimin A.V."/>
            <person name="Baldwin J."/>
            <person name="Abdouelleil A."/>
            <person name="Abdulkadir J."/>
            <person name="Abebe A."/>
            <person name="Abera B."/>
            <person name="Abreu J."/>
            <person name="Acer S.C."/>
            <person name="Aftuck L."/>
            <person name="Alexander A."/>
            <person name="An P."/>
            <person name="Anderson E."/>
            <person name="Anderson S."/>
            <person name="Arachi H."/>
            <person name="Azer M."/>
            <person name="Bachantsang P."/>
            <person name="Barry A."/>
            <person name="Bayul T."/>
            <person name="Berlin A."/>
            <person name="Bessette D."/>
            <person name="Bloom T."/>
            <person name="Blye J."/>
            <person name="Boguslavskiy L."/>
            <person name="Bonnet C."/>
            <person name="Boukhgalter B."/>
            <person name="Bourzgui I."/>
            <person name="Brown A."/>
            <person name="Cahill P."/>
            <person name="Channer S."/>
            <person name="Cheshatsang Y."/>
            <person name="Chuda L."/>
            <person name="Citroen M."/>
            <person name="Collymore A."/>
            <person name="Cooke P."/>
            <person name="Costello M."/>
            <person name="D'Aco K."/>
            <person name="Daza R."/>
            <person name="De Haan G."/>
            <person name="DeGray S."/>
            <person name="DeMaso C."/>
            <person name="Dhargay N."/>
            <person name="Dooley K."/>
            <person name="Dooley E."/>
            <person name="Doricent M."/>
            <person name="Dorje P."/>
            <person name="Dorjee K."/>
            <person name="Dupes A."/>
            <person name="Elong R."/>
            <person name="Falk J."/>
            <person name="Farina A."/>
            <person name="Faro S."/>
            <person name="Ferguson D."/>
            <person name="Fisher S."/>
            <person name="Foley C.D."/>
            <person name="Franke A."/>
            <person name="Friedrich D."/>
            <person name="Gadbois L."/>
            <person name="Gearin G."/>
            <person name="Gearin C.R."/>
            <person name="Giannoukos G."/>
            <person name="Goode T."/>
            <person name="Graham J."/>
            <person name="Grandbois E."/>
            <person name="Grewal S."/>
            <person name="Gyaltsen K."/>
            <person name="Hafez N."/>
            <person name="Hagos B."/>
            <person name="Hall J."/>
            <person name="Henson C."/>
            <person name="Hollinger A."/>
            <person name="Honan T."/>
            <person name="Huard M.D."/>
            <person name="Hughes L."/>
            <person name="Hurhula B."/>
            <person name="Husby M.E."/>
            <person name="Kamat A."/>
            <person name="Kanga B."/>
            <person name="Kashin S."/>
            <person name="Khazanovich D."/>
            <person name="Kisner P."/>
            <person name="Lance K."/>
            <person name="Lara M."/>
            <person name="Lee W."/>
            <person name="Lennon N."/>
            <person name="Letendre F."/>
            <person name="LeVine R."/>
            <person name="Lipovsky A."/>
            <person name="Liu X."/>
            <person name="Liu J."/>
            <person name="Liu S."/>
            <person name="Lokyitsang T."/>
            <person name="Lokyitsang Y."/>
            <person name="Lubonja R."/>
            <person name="Lui A."/>
            <person name="MacDonald P."/>
            <person name="Magnisalis V."/>
            <person name="Maru K."/>
            <person name="Matthews C."/>
            <person name="McCusker W."/>
            <person name="McDonough S."/>
            <person name="Mehta T."/>
            <person name="Meldrim J."/>
            <person name="Meneus L."/>
            <person name="Mihai O."/>
            <person name="Mihalev A."/>
            <person name="Mihova T."/>
            <person name="Mittelman R."/>
            <person name="Mlenga V."/>
            <person name="Montmayeur A."/>
            <person name="Mulrain L."/>
            <person name="Navidi A."/>
            <person name="Naylor J."/>
            <person name="Negash T."/>
            <person name="Nguyen T."/>
            <person name="Nguyen N."/>
            <person name="Nicol R."/>
            <person name="Norbu C."/>
            <person name="Norbu N."/>
            <person name="Novod N."/>
            <person name="O'Neill B."/>
            <person name="Osman S."/>
            <person name="Markiewicz E."/>
            <person name="Oyono O.L."/>
            <person name="Patti C."/>
            <person name="Phunkhang P."/>
            <person name="Pierre F."/>
            <person name="Priest M."/>
            <person name="Raghuraman S."/>
            <person name="Rege F."/>
            <person name="Reyes R."/>
            <person name="Rise C."/>
            <person name="Rogov P."/>
            <person name="Ross K."/>
            <person name="Ryan E."/>
            <person name="Settipalli S."/>
            <person name="Shea T."/>
            <person name="Sherpa N."/>
            <person name="Shi L."/>
            <person name="Shih D."/>
            <person name="Sparrow T."/>
            <person name="Spaulding J."/>
            <person name="Stalker J."/>
            <person name="Stange-Thomann N."/>
            <person name="Stavropoulos S."/>
            <person name="Stone C."/>
            <person name="Strader C."/>
            <person name="Tesfaye S."/>
            <person name="Thomson T."/>
            <person name="Thoulutsang Y."/>
            <person name="Thoulutsang D."/>
            <person name="Topham K."/>
            <person name="Topping I."/>
            <person name="Tsamla T."/>
            <person name="Vassiliev H."/>
            <person name="Vo A."/>
            <person name="Wangchuk T."/>
            <person name="Wangdi T."/>
            <person name="Weiand M."/>
            <person name="Wilkinson J."/>
            <person name="Wilson A."/>
            <person name="Yadav S."/>
            <person name="Young G."/>
            <person name="Yu Q."/>
            <person name="Zembek L."/>
            <person name="Zhong D."/>
            <person name="Zimmer A."/>
            <person name="Zwirko Z."/>
            <person name="Jaffe D.B."/>
            <person name="Alvarez P."/>
            <person name="Brockman W."/>
            <person name="Butler J."/>
            <person name="Chin C."/>
            <person name="Gnerre S."/>
            <person name="Grabherr M."/>
            <person name="Kleber M."/>
            <person name="Mauceli E."/>
            <person name="MacCallum I."/>
        </authorList>
    </citation>
    <scope>NUCLEOTIDE SEQUENCE [LARGE SCALE GENOMIC DNA]</scope>
    <source>
        <strain evidence="7">Tucson 15010-1051.87</strain>
    </source>
</reference>
<dbReference type="InterPro" id="IPR020858">
    <property type="entry name" value="Serum_albumin-like"/>
</dbReference>
<feature type="compositionally biased region" description="Polar residues" evidence="4">
    <location>
        <begin position="60"/>
        <end position="70"/>
    </location>
</feature>
<keyword evidence="5" id="KW-0732">Signal</keyword>
<accession>B4M8T2</accession>
<dbReference type="eggNOG" id="ENOG502SDM0">
    <property type="taxonomic scope" value="Eukaryota"/>
</dbReference>
<evidence type="ECO:0000313" key="6">
    <source>
        <dbReference type="EMBL" id="EDW57608.2"/>
    </source>
</evidence>
<dbReference type="GO" id="GO:0005615">
    <property type="term" value="C:extracellular space"/>
    <property type="evidence" value="ECO:0007669"/>
    <property type="project" value="InterPro"/>
</dbReference>
<dbReference type="SUPFAM" id="SSF48552">
    <property type="entry name" value="Serum albumin-like"/>
    <property type="match status" value="1"/>
</dbReference>
<dbReference type="InParanoid" id="B4M8T2"/>
<gene>
    <name evidence="6" type="primary">Dvir\GJ18053</name>
    <name evidence="6" type="ORF">Dvir_GJ18053</name>
</gene>
<protein>
    <recommendedName>
        <fullName evidence="8">DUF19 domain-containing protein</fullName>
    </recommendedName>
</protein>
<organism evidence="6 7">
    <name type="scientific">Drosophila virilis</name>
    <name type="common">Fruit fly</name>
    <dbReference type="NCBI Taxonomy" id="7244"/>
    <lineage>
        <taxon>Eukaryota</taxon>
        <taxon>Metazoa</taxon>
        <taxon>Ecdysozoa</taxon>
        <taxon>Arthropoda</taxon>
        <taxon>Hexapoda</taxon>
        <taxon>Insecta</taxon>
        <taxon>Pterygota</taxon>
        <taxon>Neoptera</taxon>
        <taxon>Endopterygota</taxon>
        <taxon>Diptera</taxon>
        <taxon>Brachycera</taxon>
        <taxon>Muscomorpha</taxon>
        <taxon>Ephydroidea</taxon>
        <taxon>Drosophilidae</taxon>
        <taxon>Drosophila</taxon>
    </lineage>
</organism>
<comment type="subcellular location">
    <subcellularLocation>
        <location evidence="1">Secreted</location>
    </subcellularLocation>
</comment>
<dbReference type="HOGENOM" id="CLU_991333_0_0_1"/>
<name>B4M8T2_DROVI</name>
<evidence type="ECO:0000256" key="4">
    <source>
        <dbReference type="SAM" id="MobiDB-lite"/>
    </source>
</evidence>
<evidence type="ECO:0000313" key="7">
    <source>
        <dbReference type="Proteomes" id="UP000008792"/>
    </source>
</evidence>
<feature type="chain" id="PRO_5006457716" description="DUF19 domain-containing protein" evidence="5">
    <location>
        <begin position="28"/>
        <end position="314"/>
    </location>
</feature>
<dbReference type="AlphaFoldDB" id="B4M8T2"/>
<evidence type="ECO:0000256" key="2">
    <source>
        <dbReference type="ARBA" id="ARBA00022525"/>
    </source>
</evidence>
<keyword evidence="7" id="KW-1185">Reference proteome</keyword>
<proteinExistence type="predicted"/>
<evidence type="ECO:0000256" key="3">
    <source>
        <dbReference type="ARBA" id="ARBA00022737"/>
    </source>
</evidence>
<evidence type="ECO:0008006" key="8">
    <source>
        <dbReference type="Google" id="ProtNLM"/>
    </source>
</evidence>
<dbReference type="Proteomes" id="UP000008792">
    <property type="component" value="Unassembled WGS sequence"/>
</dbReference>
<dbReference type="EMBL" id="CH940654">
    <property type="protein sequence ID" value="EDW57608.2"/>
    <property type="molecule type" value="Genomic_DNA"/>
</dbReference>